<evidence type="ECO:0000313" key="8">
    <source>
        <dbReference type="Proteomes" id="UP000634136"/>
    </source>
</evidence>
<evidence type="ECO:0000256" key="6">
    <source>
        <dbReference type="RuleBase" id="RU367044"/>
    </source>
</evidence>
<comment type="similarity">
    <text evidence="2 6">Belongs to the plant self-incompatibility (S1) protein family.</text>
</comment>
<keyword evidence="8" id="KW-1185">Reference proteome</keyword>
<evidence type="ECO:0000256" key="5">
    <source>
        <dbReference type="ARBA" id="ARBA00022729"/>
    </source>
</evidence>
<gene>
    <name evidence="7" type="ORF">G2W53_038959</name>
</gene>
<dbReference type="AlphaFoldDB" id="A0A834SLX7"/>
<keyword evidence="3 6" id="KW-0713">Self-incompatibility</keyword>
<evidence type="ECO:0000256" key="1">
    <source>
        <dbReference type="ARBA" id="ARBA00004613"/>
    </source>
</evidence>
<evidence type="ECO:0000256" key="4">
    <source>
        <dbReference type="ARBA" id="ARBA00022525"/>
    </source>
</evidence>
<dbReference type="OrthoDB" id="1430548at2759"/>
<sequence>MAFAILMLKEGEAIEIFPKVEVKITNQLNSKEGLTLHCKAKHDDLREYTIKYGDHFIFGFEPNPFLLVSLYFCSFRWPSDENLHYINIYDERRDMCLECDWIVKEGGPCTYDSDTGTFDICYAWKSTPEPSSALDGSNITNANSTMEVLLATTMVFAISSGGGEAGIIPSEVSVQIINTLDSHEDLICHCKSKEDDLGEHTITYPNFYSFKFRPNVLVESTLFFCSFRWPSNQTLHYINIYNQGRDDCTTCYWNIRERDACTYDYATPTVPTCYSWHKN</sequence>
<protein>
    <recommendedName>
        <fullName evidence="6">S-protein homolog</fullName>
    </recommendedName>
</protein>
<dbReference type="PANTHER" id="PTHR31232">
    <property type="match status" value="1"/>
</dbReference>
<evidence type="ECO:0000313" key="7">
    <source>
        <dbReference type="EMBL" id="KAF7806798.1"/>
    </source>
</evidence>
<dbReference type="Proteomes" id="UP000634136">
    <property type="component" value="Unassembled WGS sequence"/>
</dbReference>
<dbReference type="PANTHER" id="PTHR31232:SF43">
    <property type="entry name" value="S-PROTEIN HOMOLOG 29-RELATED"/>
    <property type="match status" value="1"/>
</dbReference>
<evidence type="ECO:0000256" key="2">
    <source>
        <dbReference type="ARBA" id="ARBA00005581"/>
    </source>
</evidence>
<reference evidence="7" key="1">
    <citation type="submission" date="2020-09" db="EMBL/GenBank/DDBJ databases">
        <title>Genome-Enabled Discovery of Anthraquinone Biosynthesis in Senna tora.</title>
        <authorList>
            <person name="Kang S.-H."/>
            <person name="Pandey R.P."/>
            <person name="Lee C.-M."/>
            <person name="Sim J.-S."/>
            <person name="Jeong J.-T."/>
            <person name="Choi B.-S."/>
            <person name="Jung M."/>
            <person name="Ginzburg D."/>
            <person name="Zhao K."/>
            <person name="Won S.Y."/>
            <person name="Oh T.-J."/>
            <person name="Yu Y."/>
            <person name="Kim N.-H."/>
            <person name="Lee O.R."/>
            <person name="Lee T.-H."/>
            <person name="Bashyal P."/>
            <person name="Kim T.-S."/>
            <person name="Lee W.-H."/>
            <person name="Kawkins C."/>
            <person name="Kim C.-K."/>
            <person name="Kim J.S."/>
            <person name="Ahn B.O."/>
            <person name="Rhee S.Y."/>
            <person name="Sohng J.K."/>
        </authorList>
    </citation>
    <scope>NUCLEOTIDE SEQUENCE</scope>
    <source>
        <tissue evidence="7">Leaf</tissue>
    </source>
</reference>
<dbReference type="GO" id="GO:0005576">
    <property type="term" value="C:extracellular region"/>
    <property type="evidence" value="ECO:0007669"/>
    <property type="project" value="UniProtKB-SubCell"/>
</dbReference>
<dbReference type="GO" id="GO:0060320">
    <property type="term" value="P:rejection of self pollen"/>
    <property type="evidence" value="ECO:0007669"/>
    <property type="project" value="UniProtKB-KW"/>
</dbReference>
<name>A0A834SLX7_9FABA</name>
<comment type="subcellular location">
    <subcellularLocation>
        <location evidence="1 6">Secreted</location>
    </subcellularLocation>
</comment>
<organism evidence="7 8">
    <name type="scientific">Senna tora</name>
    <dbReference type="NCBI Taxonomy" id="362788"/>
    <lineage>
        <taxon>Eukaryota</taxon>
        <taxon>Viridiplantae</taxon>
        <taxon>Streptophyta</taxon>
        <taxon>Embryophyta</taxon>
        <taxon>Tracheophyta</taxon>
        <taxon>Spermatophyta</taxon>
        <taxon>Magnoliopsida</taxon>
        <taxon>eudicotyledons</taxon>
        <taxon>Gunneridae</taxon>
        <taxon>Pentapetalae</taxon>
        <taxon>rosids</taxon>
        <taxon>fabids</taxon>
        <taxon>Fabales</taxon>
        <taxon>Fabaceae</taxon>
        <taxon>Caesalpinioideae</taxon>
        <taxon>Cassia clade</taxon>
        <taxon>Senna</taxon>
    </lineage>
</organism>
<keyword evidence="5" id="KW-0732">Signal</keyword>
<proteinExistence type="inferred from homology"/>
<evidence type="ECO:0000256" key="3">
    <source>
        <dbReference type="ARBA" id="ARBA00022471"/>
    </source>
</evidence>
<dbReference type="InterPro" id="IPR010264">
    <property type="entry name" value="Self-incomp_S1"/>
</dbReference>
<dbReference type="EMBL" id="JAAIUW010000012">
    <property type="protein sequence ID" value="KAF7806798.1"/>
    <property type="molecule type" value="Genomic_DNA"/>
</dbReference>
<comment type="caution">
    <text evidence="7">The sequence shown here is derived from an EMBL/GenBank/DDBJ whole genome shotgun (WGS) entry which is preliminary data.</text>
</comment>
<keyword evidence="4 6" id="KW-0964">Secreted</keyword>
<dbReference type="Pfam" id="PF05938">
    <property type="entry name" value="Self-incomp_S1"/>
    <property type="match status" value="2"/>
</dbReference>
<accession>A0A834SLX7</accession>